<dbReference type="GO" id="GO:0006396">
    <property type="term" value="P:RNA processing"/>
    <property type="evidence" value="ECO:0007669"/>
    <property type="project" value="InterPro"/>
</dbReference>
<dbReference type="Pfam" id="PF08032">
    <property type="entry name" value="SpoU_sub_bind"/>
    <property type="match status" value="1"/>
</dbReference>
<organism evidence="4 5">
    <name type="scientific">Pyrinomonas methylaliphatogenes</name>
    <dbReference type="NCBI Taxonomy" id="454194"/>
    <lineage>
        <taxon>Bacteria</taxon>
        <taxon>Pseudomonadati</taxon>
        <taxon>Acidobacteriota</taxon>
        <taxon>Blastocatellia</taxon>
        <taxon>Blastocatellales</taxon>
        <taxon>Pyrinomonadaceae</taxon>
        <taxon>Pyrinomonas</taxon>
    </lineage>
</organism>
<dbReference type="GO" id="GO:0003723">
    <property type="term" value="F:RNA binding"/>
    <property type="evidence" value="ECO:0007669"/>
    <property type="project" value="InterPro"/>
</dbReference>
<accession>A0A0B6X4L5</accession>
<evidence type="ECO:0000256" key="2">
    <source>
        <dbReference type="ARBA" id="ARBA00022679"/>
    </source>
</evidence>
<evidence type="ECO:0000259" key="3">
    <source>
        <dbReference type="SMART" id="SM00967"/>
    </source>
</evidence>
<dbReference type="SMART" id="SM00967">
    <property type="entry name" value="SpoU_sub_bind"/>
    <property type="match status" value="1"/>
</dbReference>
<reference evidence="4 5" key="2">
    <citation type="submission" date="2015-01" db="EMBL/GenBank/DDBJ databases">
        <title>Complete genome sequence of Pyrinomonas methylaliphatogenes type strain K22T.</title>
        <authorList>
            <person name="Lee K.C.Y."/>
            <person name="Power J.F."/>
            <person name="Dunfield P.F."/>
            <person name="Morgan X.C."/>
            <person name="Huttenhower C."/>
            <person name="Stott M.B."/>
        </authorList>
    </citation>
    <scope>NUCLEOTIDE SEQUENCE [LARGE SCALE GENOMIC DNA]</scope>
    <source>
        <strain evidence="4 5">K22</strain>
    </source>
</reference>
<dbReference type="InterPro" id="IPR051259">
    <property type="entry name" value="rRNA_Methyltransferase"/>
</dbReference>
<dbReference type="OrthoDB" id="9794400at2"/>
<feature type="domain" description="RNA 2-O ribose methyltransferase substrate binding" evidence="3">
    <location>
        <begin position="30"/>
        <end position="106"/>
    </location>
</feature>
<proteinExistence type="predicted"/>
<reference evidence="4 5" key="1">
    <citation type="submission" date="2013-12" db="EMBL/GenBank/DDBJ databases">
        <authorList>
            <person name="Stott M."/>
        </authorList>
    </citation>
    <scope>NUCLEOTIDE SEQUENCE [LARGE SCALE GENOMIC DNA]</scope>
    <source>
        <strain evidence="4 5">K22</strain>
    </source>
</reference>
<dbReference type="GO" id="GO:0008173">
    <property type="term" value="F:RNA methyltransferase activity"/>
    <property type="evidence" value="ECO:0007669"/>
    <property type="project" value="InterPro"/>
</dbReference>
<dbReference type="Proteomes" id="UP000031518">
    <property type="component" value="Unassembled WGS sequence"/>
</dbReference>
<dbReference type="GO" id="GO:0005737">
    <property type="term" value="C:cytoplasm"/>
    <property type="evidence" value="ECO:0007669"/>
    <property type="project" value="UniProtKB-ARBA"/>
</dbReference>
<evidence type="ECO:0000313" key="4">
    <source>
        <dbReference type="EMBL" id="CDM67140.1"/>
    </source>
</evidence>
<dbReference type="Gene3D" id="3.40.1280.10">
    <property type="match status" value="1"/>
</dbReference>
<gene>
    <name evidence="4" type="ORF">PYK22_03189</name>
</gene>
<dbReference type="GO" id="GO:0032259">
    <property type="term" value="P:methylation"/>
    <property type="evidence" value="ECO:0007669"/>
    <property type="project" value="UniProtKB-KW"/>
</dbReference>
<sequence length="287" mass="31559">MHFRVITSRNNEMLKLARAVRDGREPDLIFIEGARLCEEALRSETKIEELLVAESTLADEKIAKLIAKLRAKATQMRIVRDDIFASVADTATPQGIILLARRPQTDRHEFERCLAARNEARSDVPLIVILHRLNNPLNAGAIARTSEAAGAIGLIATQGTTDLLSPKALRGAMGSSLRLPIWTGARLDEALAWCRTHAIRTVALDPRAEVSHTEFDWRAPCAILLGAEAEGLSADERRATDERVRIPMRPPVESLNVAVAAGIVLYEAVRQRGFGSELPSSRALRLE</sequence>
<protein>
    <submittedName>
        <fullName evidence="4">rRNA methylase</fullName>
    </submittedName>
</protein>
<dbReference type="InterPro" id="IPR029064">
    <property type="entry name" value="Ribosomal_eL30-like_sf"/>
</dbReference>
<dbReference type="AlphaFoldDB" id="A0A0B6X4L5"/>
<dbReference type="InterPro" id="IPR029028">
    <property type="entry name" value="Alpha/beta_knot_MTases"/>
</dbReference>
<dbReference type="InterPro" id="IPR001537">
    <property type="entry name" value="SpoU_MeTrfase"/>
</dbReference>
<name>A0A0B6X4L5_9BACT</name>
<keyword evidence="2" id="KW-0808">Transferase</keyword>
<dbReference type="Pfam" id="PF00588">
    <property type="entry name" value="SpoU_methylase"/>
    <property type="match status" value="1"/>
</dbReference>
<evidence type="ECO:0000313" key="5">
    <source>
        <dbReference type="Proteomes" id="UP000031518"/>
    </source>
</evidence>
<keyword evidence="1 4" id="KW-0489">Methyltransferase</keyword>
<dbReference type="SUPFAM" id="SSF75217">
    <property type="entry name" value="alpha/beta knot"/>
    <property type="match status" value="1"/>
</dbReference>
<dbReference type="SUPFAM" id="SSF55315">
    <property type="entry name" value="L30e-like"/>
    <property type="match status" value="1"/>
</dbReference>
<dbReference type="Gene3D" id="3.30.1330.30">
    <property type="match status" value="1"/>
</dbReference>
<dbReference type="STRING" id="454194.PYK22_03189"/>
<dbReference type="InterPro" id="IPR029026">
    <property type="entry name" value="tRNA_m1G_MTases_N"/>
</dbReference>
<dbReference type="PANTHER" id="PTHR43191:SF2">
    <property type="entry name" value="RRNA METHYLTRANSFERASE 3, MITOCHONDRIAL"/>
    <property type="match status" value="1"/>
</dbReference>
<dbReference type="PANTHER" id="PTHR43191">
    <property type="entry name" value="RRNA METHYLTRANSFERASE 3"/>
    <property type="match status" value="1"/>
</dbReference>
<dbReference type="EMBL" id="CBXV010000009">
    <property type="protein sequence ID" value="CDM67140.1"/>
    <property type="molecule type" value="Genomic_DNA"/>
</dbReference>
<dbReference type="CDD" id="cd18095">
    <property type="entry name" value="SpoU-like_rRNA-MTase"/>
    <property type="match status" value="1"/>
</dbReference>
<evidence type="ECO:0000256" key="1">
    <source>
        <dbReference type="ARBA" id="ARBA00022603"/>
    </source>
</evidence>
<dbReference type="InterPro" id="IPR013123">
    <property type="entry name" value="SpoU_subst-bd"/>
</dbReference>
<keyword evidence="5" id="KW-1185">Reference proteome</keyword>